<name>A0A1I3YAQ2_9HYPH</name>
<accession>A0A1I3YAQ2</accession>
<evidence type="ECO:0000313" key="1">
    <source>
        <dbReference type="EMBL" id="SFK28830.1"/>
    </source>
</evidence>
<protein>
    <submittedName>
        <fullName evidence="1">Uncharacterized protein</fullName>
    </submittedName>
</protein>
<dbReference type="Proteomes" id="UP000198755">
    <property type="component" value="Unassembled WGS sequence"/>
</dbReference>
<organism evidence="1 2">
    <name type="scientific">Methylocapsa palsarum</name>
    <dbReference type="NCBI Taxonomy" id="1612308"/>
    <lineage>
        <taxon>Bacteria</taxon>
        <taxon>Pseudomonadati</taxon>
        <taxon>Pseudomonadota</taxon>
        <taxon>Alphaproteobacteria</taxon>
        <taxon>Hyphomicrobiales</taxon>
        <taxon>Beijerinckiaceae</taxon>
        <taxon>Methylocapsa</taxon>
    </lineage>
</organism>
<dbReference type="EMBL" id="FOSN01000005">
    <property type="protein sequence ID" value="SFK28830.1"/>
    <property type="molecule type" value="Genomic_DNA"/>
</dbReference>
<reference evidence="1 2" key="1">
    <citation type="submission" date="2016-10" db="EMBL/GenBank/DDBJ databases">
        <authorList>
            <person name="de Groot N.N."/>
        </authorList>
    </citation>
    <scope>NUCLEOTIDE SEQUENCE [LARGE SCALE GENOMIC DNA]</scope>
    <source>
        <strain evidence="1 2">NE2</strain>
    </source>
</reference>
<sequence length="221" mass="24538">MTYQKHEIYTALSKRAERLRGPNESMEQAFTRTITDDEIGQRMYSALKVAPGREMPPPATPEQDFVPRRGPAGLEIEGLARDAMLAANGTLTFEQAYALAFSDPKNRELRERVKLEERNVAAGKPLAAIQGEAFIENPIRDAIRATRPTIKVEDAPSDPEPEFIGPAHARLHSLAVDHMRAHPGQTYAGSYTYLYSHKDNADLRAKVRAEHMRATMAGVTG</sequence>
<dbReference type="AlphaFoldDB" id="A0A1I3YAQ2"/>
<dbReference type="STRING" id="1612308.SAMN05444581_105124"/>
<evidence type="ECO:0000313" key="2">
    <source>
        <dbReference type="Proteomes" id="UP000198755"/>
    </source>
</evidence>
<gene>
    <name evidence="1" type="ORF">SAMN05444581_105124</name>
</gene>
<keyword evidence="2" id="KW-1185">Reference proteome</keyword>
<proteinExistence type="predicted"/>